<evidence type="ECO:0000313" key="7">
    <source>
        <dbReference type="Proteomes" id="UP000176853"/>
    </source>
</evidence>
<keyword evidence="4 5" id="KW-0472">Membrane</keyword>
<name>A0A1F4V546_UNCKA</name>
<keyword evidence="3 5" id="KW-1133">Transmembrane helix</keyword>
<dbReference type="GO" id="GO:0016020">
    <property type="term" value="C:membrane"/>
    <property type="evidence" value="ECO:0007669"/>
    <property type="project" value="UniProtKB-SubCell"/>
</dbReference>
<organism evidence="6 7">
    <name type="scientific">candidate division WWE3 bacterium RIFCSPHIGHO2_01_FULL_43_9</name>
    <dbReference type="NCBI Taxonomy" id="1802618"/>
    <lineage>
        <taxon>Bacteria</taxon>
        <taxon>Katanobacteria</taxon>
    </lineage>
</organism>
<dbReference type="Proteomes" id="UP000176853">
    <property type="component" value="Unassembled WGS sequence"/>
</dbReference>
<feature type="transmembrane region" description="Helical" evidence="5">
    <location>
        <begin position="47"/>
        <end position="68"/>
    </location>
</feature>
<evidence type="ECO:0008006" key="8">
    <source>
        <dbReference type="Google" id="ProtNLM"/>
    </source>
</evidence>
<feature type="transmembrane region" description="Helical" evidence="5">
    <location>
        <begin position="74"/>
        <end position="97"/>
    </location>
</feature>
<evidence type="ECO:0000256" key="4">
    <source>
        <dbReference type="ARBA" id="ARBA00023136"/>
    </source>
</evidence>
<feature type="transmembrane region" description="Helical" evidence="5">
    <location>
        <begin position="15"/>
        <end position="35"/>
    </location>
</feature>
<dbReference type="PANTHER" id="PTHR36460">
    <property type="entry name" value="UPF0132 DOMAIN PROTEIN (AFU_ORTHOLOGUE AFUA_3G10255)"/>
    <property type="match status" value="1"/>
</dbReference>
<dbReference type="Pfam" id="PF09685">
    <property type="entry name" value="MamF_MmsF"/>
    <property type="match status" value="1"/>
</dbReference>
<dbReference type="EMBL" id="MEVB01000023">
    <property type="protein sequence ID" value="OGC52309.1"/>
    <property type="molecule type" value="Genomic_DNA"/>
</dbReference>
<dbReference type="InterPro" id="IPR019109">
    <property type="entry name" value="MamF_MmsF"/>
</dbReference>
<comment type="caution">
    <text evidence="6">The sequence shown here is derived from an EMBL/GenBank/DDBJ whole genome shotgun (WGS) entry which is preliminary data.</text>
</comment>
<comment type="subcellular location">
    <subcellularLocation>
        <location evidence="1">Membrane</location>
        <topology evidence="1">Multi-pass membrane protein</topology>
    </subcellularLocation>
</comment>
<evidence type="ECO:0000256" key="5">
    <source>
        <dbReference type="SAM" id="Phobius"/>
    </source>
</evidence>
<dbReference type="AlphaFoldDB" id="A0A1F4V546"/>
<evidence type="ECO:0000256" key="3">
    <source>
        <dbReference type="ARBA" id="ARBA00022989"/>
    </source>
</evidence>
<sequence>MQEDQRKKDWYEPNVLATLSYIIPGLMGLVMYFWLKESSLEKETKFIRFHAVQSIIFGIVWLGAWAIASNLRTVLVGFILSPLVNVVGVAVWVIVMWKAYSNEEYRLPFIGDIAHNQVYS</sequence>
<dbReference type="PANTHER" id="PTHR36460:SF1">
    <property type="entry name" value="UPF0132 DOMAIN PROTEIN (AFU_ORTHOLOGUE AFUA_3G10255)"/>
    <property type="match status" value="1"/>
</dbReference>
<reference evidence="6 7" key="1">
    <citation type="journal article" date="2016" name="Nat. Commun.">
        <title>Thousands of microbial genomes shed light on interconnected biogeochemical processes in an aquifer system.</title>
        <authorList>
            <person name="Anantharaman K."/>
            <person name="Brown C.T."/>
            <person name="Hug L.A."/>
            <person name="Sharon I."/>
            <person name="Castelle C.J."/>
            <person name="Probst A.J."/>
            <person name="Thomas B.C."/>
            <person name="Singh A."/>
            <person name="Wilkins M.J."/>
            <person name="Karaoz U."/>
            <person name="Brodie E.L."/>
            <person name="Williams K.H."/>
            <person name="Hubbard S.S."/>
            <person name="Banfield J.F."/>
        </authorList>
    </citation>
    <scope>NUCLEOTIDE SEQUENCE [LARGE SCALE GENOMIC DNA]</scope>
</reference>
<gene>
    <name evidence="6" type="ORF">A2709_00670</name>
</gene>
<evidence type="ECO:0000256" key="2">
    <source>
        <dbReference type="ARBA" id="ARBA00022692"/>
    </source>
</evidence>
<protein>
    <recommendedName>
        <fullName evidence="8">DUF4870 domain-containing protein</fullName>
    </recommendedName>
</protein>
<keyword evidence="2 5" id="KW-0812">Transmembrane</keyword>
<accession>A0A1F4V546</accession>
<proteinExistence type="predicted"/>
<evidence type="ECO:0000256" key="1">
    <source>
        <dbReference type="ARBA" id="ARBA00004141"/>
    </source>
</evidence>
<evidence type="ECO:0000313" key="6">
    <source>
        <dbReference type="EMBL" id="OGC52309.1"/>
    </source>
</evidence>